<protein>
    <submittedName>
        <fullName evidence="3">Uncharacterized protein LOC112056422</fullName>
    </submittedName>
</protein>
<evidence type="ECO:0000313" key="2">
    <source>
        <dbReference type="Proteomes" id="UP001652582"/>
    </source>
</evidence>
<dbReference type="RefSeq" id="XP_023952626.2">
    <property type="nucleotide sequence ID" value="XM_024096858.2"/>
</dbReference>
<dbReference type="GeneID" id="112056422"/>
<sequence length="842" mass="92680">MILLAITVVAAASCVQAQSTAQTNVAPDLRECYIDPSFTNRNNIPPTTIQVLIDIIQQIEDNRNVNNVLNLRELTCLVLQRYRQDGIEYHQPESTIAATTNVLPFAPTFHSFYRNKLLLSRILPVNLQQLANDTVNSPLKCALHRMLSTTVDSRARDDGNSCNQLSQYRAIRTARSLRKHLLKDDVEMLDVAKLNSAKRSGQMMQYNPKDDIDVRNYNHNDLSERQVVTQSQCPLLDGVISTRWGHVSAGSVLAGIAAGAQPQQIPIENLAKGSVINIPNVQSHVTALYPATISGDLAEAVLIQNTERGSQTISVGAAGGWNSTQARRFFMLQAPNGLNNIEMTDPEIRGGIDGFVLGSVMPTLIQNVNSIRLSQVLDMYYTARNGVLDSTRRACNRRALAQTIPTANLIGETLAFAAALDTNMPLRGTIIGGLEQPVNSAVTNFQTYANNNLNDLSCADTETSTTDFRVKTNLYLAVDASWPFTTIYPAISYLLDKIEVGKYGSSVTLLTTFDGGVVVNKTFSLANFHTEYTLARHLSMLRGVNLESALPSITTLLQTELDNERASNYIGGNSTVLLFLLNSAVQINLEIVQNQARILNDSVPDLRVLYASSTNQLDTLWPLTRDMHNDIVTINLSTDGTNVESNMEGVLRRVSNVGRRIINPTCGANFPPDSLSGNRNFVDFVEPGYINYYSVSPNYFHINHDNRRVRISQSVAGVGNIIVCHSRNFIQPRQTNISIGVETSDVECQTLTVGNTGVEINLRGACDENRPINNCQPFHISVQSVIPTTNTALGSACTERGCRFPYNIRYQVQIEEFGCFSGSGSVTYSLTLLLLALIYNFV</sequence>
<proteinExistence type="predicted"/>
<dbReference type="OrthoDB" id="10256829at2759"/>
<evidence type="ECO:0000256" key="1">
    <source>
        <dbReference type="SAM" id="SignalP"/>
    </source>
</evidence>
<organism evidence="2 3">
    <name type="scientific">Bicyclus anynana</name>
    <name type="common">Squinting bush brown butterfly</name>
    <dbReference type="NCBI Taxonomy" id="110368"/>
    <lineage>
        <taxon>Eukaryota</taxon>
        <taxon>Metazoa</taxon>
        <taxon>Ecdysozoa</taxon>
        <taxon>Arthropoda</taxon>
        <taxon>Hexapoda</taxon>
        <taxon>Insecta</taxon>
        <taxon>Pterygota</taxon>
        <taxon>Neoptera</taxon>
        <taxon>Endopterygota</taxon>
        <taxon>Lepidoptera</taxon>
        <taxon>Glossata</taxon>
        <taxon>Ditrysia</taxon>
        <taxon>Papilionoidea</taxon>
        <taxon>Nymphalidae</taxon>
        <taxon>Satyrinae</taxon>
        <taxon>Satyrini</taxon>
        <taxon>Mycalesina</taxon>
        <taxon>Bicyclus</taxon>
    </lineage>
</organism>
<feature type="chain" id="PRO_5046410466" evidence="1">
    <location>
        <begin position="18"/>
        <end position="842"/>
    </location>
</feature>
<accession>A0A6J1P4H1</accession>
<dbReference type="Proteomes" id="UP001652582">
    <property type="component" value="Chromosome 1"/>
</dbReference>
<name>A0A6J1P4H1_BICAN</name>
<gene>
    <name evidence="3" type="primary">LOC112056422</name>
</gene>
<reference evidence="2" key="1">
    <citation type="submission" date="2025-05" db="UniProtKB">
        <authorList>
            <consortium name="RefSeq"/>
        </authorList>
    </citation>
    <scope>NUCLEOTIDE SEQUENCE [LARGE SCALE GENOMIC DNA]</scope>
</reference>
<reference evidence="3" key="2">
    <citation type="submission" date="2025-08" db="UniProtKB">
        <authorList>
            <consortium name="RefSeq"/>
        </authorList>
    </citation>
    <scope>IDENTIFICATION</scope>
</reference>
<keyword evidence="1" id="KW-0732">Signal</keyword>
<dbReference type="KEGG" id="bany:112056422"/>
<evidence type="ECO:0000313" key="3">
    <source>
        <dbReference type="RefSeq" id="XP_023952626.2"/>
    </source>
</evidence>
<feature type="signal peptide" evidence="1">
    <location>
        <begin position="1"/>
        <end position="17"/>
    </location>
</feature>
<keyword evidence="2" id="KW-1185">Reference proteome</keyword>
<dbReference type="AlphaFoldDB" id="A0A6J1P4H1"/>